<keyword evidence="2" id="KW-1133">Transmembrane helix</keyword>
<dbReference type="AlphaFoldDB" id="A0AA88IH21"/>
<feature type="transmembrane region" description="Helical" evidence="2">
    <location>
        <begin position="181"/>
        <end position="202"/>
    </location>
</feature>
<keyword evidence="2" id="KW-0812">Transmembrane</keyword>
<sequence>MIWIYLLVSLTSSVCETFVVTLTFHQTEETNTLIISWDSQVKTDLSFADLACFFHSEPLRIFYQMINGFEVPESQHKQFAGRVQLDRDALREGRVRIHLSTVTAEDSGNYWCELGADYDKNTMGWAHMDTGQFVLNVAENKDGERTDEPPSTLRFEMTPAEGAKHPPGGQKQNVPRDYRSVLAPITLLALIVGLLLLLSSVLTSPPKTVSEDQQEERMSAFPPINPKCCSKITDWIGKRDHISPSLASLHWLPIKCRIEFKTLLLTYKALNGQAP</sequence>
<evidence type="ECO:0000256" key="3">
    <source>
        <dbReference type="SAM" id="SignalP"/>
    </source>
</evidence>
<protein>
    <recommendedName>
        <fullName evidence="6">Immunoglobulin V-set domain-containing protein</fullName>
    </recommendedName>
</protein>
<name>A0AA88IH21_CHASR</name>
<dbReference type="EMBL" id="JAUPFM010000035">
    <property type="protein sequence ID" value="KAK2814584.1"/>
    <property type="molecule type" value="Genomic_DNA"/>
</dbReference>
<dbReference type="Proteomes" id="UP001187415">
    <property type="component" value="Unassembled WGS sequence"/>
</dbReference>
<keyword evidence="3" id="KW-0732">Signal</keyword>
<dbReference type="InterPro" id="IPR013783">
    <property type="entry name" value="Ig-like_fold"/>
</dbReference>
<dbReference type="InterPro" id="IPR036179">
    <property type="entry name" value="Ig-like_dom_sf"/>
</dbReference>
<reference evidence="4" key="1">
    <citation type="submission" date="2023-07" db="EMBL/GenBank/DDBJ databases">
        <title>Chromosome-level Genome Assembly of Striped Snakehead (Channa striata).</title>
        <authorList>
            <person name="Liu H."/>
        </authorList>
    </citation>
    <scope>NUCLEOTIDE SEQUENCE</scope>
    <source>
        <strain evidence="4">Gz</strain>
        <tissue evidence="4">Muscle</tissue>
    </source>
</reference>
<keyword evidence="2" id="KW-0472">Membrane</keyword>
<gene>
    <name evidence="4" type="ORF">Q5P01_000155</name>
</gene>
<organism evidence="4 5">
    <name type="scientific">Channa striata</name>
    <name type="common">Snakehead murrel</name>
    <name type="synonym">Ophicephalus striatus</name>
    <dbReference type="NCBI Taxonomy" id="64152"/>
    <lineage>
        <taxon>Eukaryota</taxon>
        <taxon>Metazoa</taxon>
        <taxon>Chordata</taxon>
        <taxon>Craniata</taxon>
        <taxon>Vertebrata</taxon>
        <taxon>Euteleostomi</taxon>
        <taxon>Actinopterygii</taxon>
        <taxon>Neopterygii</taxon>
        <taxon>Teleostei</taxon>
        <taxon>Neoteleostei</taxon>
        <taxon>Acanthomorphata</taxon>
        <taxon>Anabantaria</taxon>
        <taxon>Anabantiformes</taxon>
        <taxon>Channoidei</taxon>
        <taxon>Channidae</taxon>
        <taxon>Channa</taxon>
    </lineage>
</organism>
<evidence type="ECO:0000256" key="1">
    <source>
        <dbReference type="SAM" id="MobiDB-lite"/>
    </source>
</evidence>
<keyword evidence="5" id="KW-1185">Reference proteome</keyword>
<feature type="chain" id="PRO_5041683794" description="Immunoglobulin V-set domain-containing protein" evidence="3">
    <location>
        <begin position="18"/>
        <end position="275"/>
    </location>
</feature>
<evidence type="ECO:0000313" key="4">
    <source>
        <dbReference type="EMBL" id="KAK2814584.1"/>
    </source>
</evidence>
<evidence type="ECO:0008006" key="6">
    <source>
        <dbReference type="Google" id="ProtNLM"/>
    </source>
</evidence>
<evidence type="ECO:0000256" key="2">
    <source>
        <dbReference type="SAM" id="Phobius"/>
    </source>
</evidence>
<dbReference type="Gene3D" id="2.60.40.10">
    <property type="entry name" value="Immunoglobulins"/>
    <property type="match status" value="1"/>
</dbReference>
<accession>A0AA88IH21</accession>
<dbReference type="SUPFAM" id="SSF48726">
    <property type="entry name" value="Immunoglobulin"/>
    <property type="match status" value="1"/>
</dbReference>
<comment type="caution">
    <text evidence="4">The sequence shown here is derived from an EMBL/GenBank/DDBJ whole genome shotgun (WGS) entry which is preliminary data.</text>
</comment>
<proteinExistence type="predicted"/>
<feature type="signal peptide" evidence="3">
    <location>
        <begin position="1"/>
        <end position="17"/>
    </location>
</feature>
<evidence type="ECO:0000313" key="5">
    <source>
        <dbReference type="Proteomes" id="UP001187415"/>
    </source>
</evidence>
<feature type="region of interest" description="Disordered" evidence="1">
    <location>
        <begin position="142"/>
        <end position="174"/>
    </location>
</feature>